<evidence type="ECO:0000259" key="1">
    <source>
        <dbReference type="Pfam" id="PF01370"/>
    </source>
</evidence>
<dbReference type="RefSeq" id="WP_344229846.1">
    <property type="nucleotide sequence ID" value="NZ_BAAARI010000015.1"/>
</dbReference>
<organism evidence="2 3">
    <name type="scientific">Microbacterium binotii</name>
    <dbReference type="NCBI Taxonomy" id="462710"/>
    <lineage>
        <taxon>Bacteria</taxon>
        <taxon>Bacillati</taxon>
        <taxon>Actinomycetota</taxon>
        <taxon>Actinomycetes</taxon>
        <taxon>Micrococcales</taxon>
        <taxon>Microbacteriaceae</taxon>
        <taxon>Microbacterium</taxon>
    </lineage>
</organism>
<proteinExistence type="predicted"/>
<dbReference type="EMBL" id="BAAARI010000015">
    <property type="protein sequence ID" value="GAA2584300.1"/>
    <property type="molecule type" value="Genomic_DNA"/>
</dbReference>
<dbReference type="PANTHER" id="PTHR48079">
    <property type="entry name" value="PROTEIN YEEZ"/>
    <property type="match status" value="1"/>
</dbReference>
<dbReference type="InterPro" id="IPR051783">
    <property type="entry name" value="NAD(P)-dependent_oxidoreduct"/>
</dbReference>
<sequence length="330" mass="35442">MQRALVVGGTGLLGYHTTQELLRRGYRVATLALPATDAPELPVEVDAHWGDLNLMTDGELTDLLTATDAVFFAMGADERTLPPAPASRFYYEANVVPTQRLARLARAAGVGRFIVFGSDTAEWGERWPELGFRTRNAYPRSRYAQEEVAVLEGDGAMDVMVLRLPYIFGVVAGQRPRWQAVLDAVAASAGPIPVLGGSTSAVTVRQVAQAAVGAMERGTHGSRYTLSAYELSHSQFLELCCEAVGRDPHDVAVVPLGDLLPASEAREAEVQAVGREFGLHPADTALLGEKRAVGDVTDTIALDVEPDDVLGEIRACLAWCVEHPREAVPA</sequence>
<dbReference type="Proteomes" id="UP001500274">
    <property type="component" value="Unassembled WGS sequence"/>
</dbReference>
<dbReference type="InterPro" id="IPR001509">
    <property type="entry name" value="Epimerase_deHydtase"/>
</dbReference>
<dbReference type="InterPro" id="IPR036291">
    <property type="entry name" value="NAD(P)-bd_dom_sf"/>
</dbReference>
<evidence type="ECO:0000313" key="2">
    <source>
        <dbReference type="EMBL" id="GAA2584300.1"/>
    </source>
</evidence>
<keyword evidence="3" id="KW-1185">Reference proteome</keyword>
<dbReference type="PANTHER" id="PTHR48079:SF6">
    <property type="entry name" value="NAD(P)-BINDING DOMAIN-CONTAINING PROTEIN-RELATED"/>
    <property type="match status" value="1"/>
</dbReference>
<dbReference type="Gene3D" id="3.40.50.720">
    <property type="entry name" value="NAD(P)-binding Rossmann-like Domain"/>
    <property type="match status" value="1"/>
</dbReference>
<reference evidence="2 3" key="1">
    <citation type="journal article" date="2019" name="Int. J. Syst. Evol. Microbiol.">
        <title>The Global Catalogue of Microorganisms (GCM) 10K type strain sequencing project: providing services to taxonomists for standard genome sequencing and annotation.</title>
        <authorList>
            <consortium name="The Broad Institute Genomics Platform"/>
            <consortium name="The Broad Institute Genome Sequencing Center for Infectious Disease"/>
            <person name="Wu L."/>
            <person name="Ma J."/>
        </authorList>
    </citation>
    <scope>NUCLEOTIDE SEQUENCE [LARGE SCALE GENOMIC DNA]</scope>
    <source>
        <strain evidence="2 3">JCM 16365</strain>
    </source>
</reference>
<protein>
    <recommendedName>
        <fullName evidence="1">NAD-dependent epimerase/dehydratase domain-containing protein</fullName>
    </recommendedName>
</protein>
<evidence type="ECO:0000313" key="3">
    <source>
        <dbReference type="Proteomes" id="UP001500274"/>
    </source>
</evidence>
<comment type="caution">
    <text evidence="2">The sequence shown here is derived from an EMBL/GenBank/DDBJ whole genome shotgun (WGS) entry which is preliminary data.</text>
</comment>
<feature type="domain" description="NAD-dependent epimerase/dehydratase" evidence="1">
    <location>
        <begin position="4"/>
        <end position="224"/>
    </location>
</feature>
<gene>
    <name evidence="2" type="ORF">GCM10009862_24220</name>
</gene>
<dbReference type="SUPFAM" id="SSF51735">
    <property type="entry name" value="NAD(P)-binding Rossmann-fold domains"/>
    <property type="match status" value="1"/>
</dbReference>
<accession>A0ABN3PG65</accession>
<name>A0ABN3PG65_9MICO</name>
<dbReference type="Pfam" id="PF01370">
    <property type="entry name" value="Epimerase"/>
    <property type="match status" value="1"/>
</dbReference>